<dbReference type="RefSeq" id="WP_220195923.1">
    <property type="nucleotide sequence ID" value="NZ_BNJF01000002.1"/>
</dbReference>
<evidence type="ECO:0000256" key="2">
    <source>
        <dbReference type="ARBA" id="ARBA00005983"/>
    </source>
</evidence>
<comment type="caution">
    <text evidence="10">The sequence shown here is derived from an EMBL/GenBank/DDBJ whole genome shotgun (WGS) entry which is preliminary data.</text>
</comment>
<dbReference type="SMART" id="SM00046">
    <property type="entry name" value="DAGKc"/>
    <property type="match status" value="1"/>
</dbReference>
<keyword evidence="11" id="KW-1185">Reference proteome</keyword>
<dbReference type="PANTHER" id="PTHR12358">
    <property type="entry name" value="SPHINGOSINE KINASE"/>
    <property type="match status" value="1"/>
</dbReference>
<dbReference type="GO" id="GO:0008654">
    <property type="term" value="P:phospholipid biosynthetic process"/>
    <property type="evidence" value="ECO:0007669"/>
    <property type="project" value="UniProtKB-KW"/>
</dbReference>
<feature type="domain" description="DAGKc" evidence="9">
    <location>
        <begin position="7"/>
        <end position="135"/>
    </location>
</feature>
<keyword evidence="5 10" id="KW-0418">Kinase</keyword>
<evidence type="ECO:0000256" key="5">
    <source>
        <dbReference type="ARBA" id="ARBA00022777"/>
    </source>
</evidence>
<dbReference type="GO" id="GO:0005524">
    <property type="term" value="F:ATP binding"/>
    <property type="evidence" value="ECO:0007669"/>
    <property type="project" value="UniProtKB-KW"/>
</dbReference>
<evidence type="ECO:0000256" key="7">
    <source>
        <dbReference type="ARBA" id="ARBA00023209"/>
    </source>
</evidence>
<dbReference type="Gene3D" id="3.40.50.10330">
    <property type="entry name" value="Probable inorganic polyphosphate/atp-NAD kinase, domain 1"/>
    <property type="match status" value="1"/>
</dbReference>
<keyword evidence="3" id="KW-0808">Transferase</keyword>
<dbReference type="InterPro" id="IPR050187">
    <property type="entry name" value="Lipid_Phosphate_FormReg"/>
</dbReference>
<dbReference type="GO" id="GO:0016301">
    <property type="term" value="F:kinase activity"/>
    <property type="evidence" value="ECO:0007669"/>
    <property type="project" value="UniProtKB-KW"/>
</dbReference>
<comment type="similarity">
    <text evidence="2">Belongs to the diacylglycerol/lipid kinase family.</text>
</comment>
<evidence type="ECO:0000256" key="4">
    <source>
        <dbReference type="ARBA" id="ARBA00022741"/>
    </source>
</evidence>
<dbReference type="AlphaFoldDB" id="A0A8J3I5M3"/>
<dbReference type="PROSITE" id="PS50146">
    <property type="entry name" value="DAGK"/>
    <property type="match status" value="1"/>
</dbReference>
<proteinExistence type="inferred from homology"/>
<name>A0A8J3I5M3_9CHLR</name>
<organism evidence="10 11">
    <name type="scientific">Ktedonospora formicarum</name>
    <dbReference type="NCBI Taxonomy" id="2778364"/>
    <lineage>
        <taxon>Bacteria</taxon>
        <taxon>Bacillati</taxon>
        <taxon>Chloroflexota</taxon>
        <taxon>Ktedonobacteria</taxon>
        <taxon>Ktedonobacterales</taxon>
        <taxon>Ktedonobacteraceae</taxon>
        <taxon>Ktedonospora</taxon>
    </lineage>
</organism>
<dbReference type="InterPro" id="IPR001206">
    <property type="entry name" value="Diacylglycerol_kinase_cat_dom"/>
</dbReference>
<keyword evidence="7" id="KW-0444">Lipid biosynthesis</keyword>
<dbReference type="EMBL" id="BNJF01000002">
    <property type="protein sequence ID" value="GHO46552.1"/>
    <property type="molecule type" value="Genomic_DNA"/>
</dbReference>
<evidence type="ECO:0000256" key="6">
    <source>
        <dbReference type="ARBA" id="ARBA00022840"/>
    </source>
</evidence>
<dbReference type="Proteomes" id="UP000612362">
    <property type="component" value="Unassembled WGS sequence"/>
</dbReference>
<dbReference type="InterPro" id="IPR016064">
    <property type="entry name" value="NAD/diacylglycerol_kinase_sf"/>
</dbReference>
<evidence type="ECO:0000256" key="3">
    <source>
        <dbReference type="ARBA" id="ARBA00022679"/>
    </source>
</evidence>
<keyword evidence="7" id="KW-0443">Lipid metabolism</keyword>
<evidence type="ECO:0000256" key="1">
    <source>
        <dbReference type="ARBA" id="ARBA00001946"/>
    </source>
</evidence>
<keyword evidence="4" id="KW-0547">Nucleotide-binding</keyword>
<dbReference type="SUPFAM" id="SSF111331">
    <property type="entry name" value="NAD kinase/diacylglycerol kinase-like"/>
    <property type="match status" value="1"/>
</dbReference>
<evidence type="ECO:0000256" key="8">
    <source>
        <dbReference type="ARBA" id="ARBA00023264"/>
    </source>
</evidence>
<dbReference type="InterPro" id="IPR017438">
    <property type="entry name" value="ATP-NAD_kinase_N"/>
</dbReference>
<dbReference type="InterPro" id="IPR045540">
    <property type="entry name" value="YegS/DAGK_C"/>
</dbReference>
<dbReference type="PANTHER" id="PTHR12358:SF54">
    <property type="entry name" value="SPHINGOSINE KINASE RELATED PROTEIN"/>
    <property type="match status" value="1"/>
</dbReference>
<reference evidence="10" key="1">
    <citation type="submission" date="2020-10" db="EMBL/GenBank/DDBJ databases">
        <title>Taxonomic study of unclassified bacteria belonging to the class Ktedonobacteria.</title>
        <authorList>
            <person name="Yabe S."/>
            <person name="Wang C.M."/>
            <person name="Zheng Y."/>
            <person name="Sakai Y."/>
            <person name="Cavaletti L."/>
            <person name="Monciardini P."/>
            <person name="Donadio S."/>
        </authorList>
    </citation>
    <scope>NUCLEOTIDE SEQUENCE</scope>
    <source>
        <strain evidence="10">SOSP1-1</strain>
    </source>
</reference>
<keyword evidence="6" id="KW-0067">ATP-binding</keyword>
<evidence type="ECO:0000313" key="11">
    <source>
        <dbReference type="Proteomes" id="UP000612362"/>
    </source>
</evidence>
<comment type="cofactor">
    <cofactor evidence="1">
        <name>Mg(2+)</name>
        <dbReference type="ChEBI" id="CHEBI:18420"/>
    </cofactor>
</comment>
<keyword evidence="7" id="KW-0594">Phospholipid biosynthesis</keyword>
<protein>
    <submittedName>
        <fullName evidence="10">Lipid kinase</fullName>
    </submittedName>
</protein>
<gene>
    <name evidence="10" type="ORF">KSX_47150</name>
</gene>
<dbReference type="Pfam" id="PF19279">
    <property type="entry name" value="YegS_C"/>
    <property type="match status" value="1"/>
</dbReference>
<evidence type="ECO:0000259" key="9">
    <source>
        <dbReference type="PROSITE" id="PS50146"/>
    </source>
</evidence>
<keyword evidence="8" id="KW-1208">Phospholipid metabolism</keyword>
<dbReference type="Pfam" id="PF00781">
    <property type="entry name" value="DAGK_cat"/>
    <property type="match status" value="1"/>
</dbReference>
<sequence length="366" mass="39787">MENESTFARHKALVIHSPRSGRSEQLSQALEQLQASGIEIVDSISIAELDGQSAQGANWHEQGIELVVAAGGDGLVGGAIAHTAEEKLPVGILPLGTANDVARTLQIPQDISGAVKTIARGKQFDMDLGQARPAEQAPHTAQPDGESLVHIPAARAMYFAHALTVGLNVQFARLATDKNMREQYGSMTYPMAVVEALRNYKHIECEITLEGLLTRTDEGKQSISDQPVTYRGKCVQITAANAPIFWGPLEASIPGVKLDDRLLDIVIIEDADISQVMLRVLRFFGRQAEREATDASWHAQHPQLLSAALTDIPGIHHVKARTLSIRTPDTRQDATLDGEVRGQTPIHALVARERARLLVPQTFRGL</sequence>
<evidence type="ECO:0000313" key="10">
    <source>
        <dbReference type="EMBL" id="GHO46552.1"/>
    </source>
</evidence>
<accession>A0A8J3I5M3</accession>
<dbReference type="Gene3D" id="2.60.200.40">
    <property type="match status" value="1"/>
</dbReference>